<proteinExistence type="predicted"/>
<name>A0ACB8WAM8_9TELE</name>
<keyword evidence="2" id="KW-1185">Reference proteome</keyword>
<dbReference type="Proteomes" id="UP000831701">
    <property type="component" value="Chromosome 13"/>
</dbReference>
<evidence type="ECO:0000313" key="2">
    <source>
        <dbReference type="Proteomes" id="UP000831701"/>
    </source>
</evidence>
<reference evidence="1" key="1">
    <citation type="submission" date="2022-04" db="EMBL/GenBank/DDBJ databases">
        <title>Jade perch genome.</title>
        <authorList>
            <person name="Chao B."/>
        </authorList>
    </citation>
    <scope>NUCLEOTIDE SEQUENCE</scope>
    <source>
        <strain evidence="1">CB-2022</strain>
    </source>
</reference>
<organism evidence="1 2">
    <name type="scientific">Scortum barcoo</name>
    <name type="common">barcoo grunter</name>
    <dbReference type="NCBI Taxonomy" id="214431"/>
    <lineage>
        <taxon>Eukaryota</taxon>
        <taxon>Metazoa</taxon>
        <taxon>Chordata</taxon>
        <taxon>Craniata</taxon>
        <taxon>Vertebrata</taxon>
        <taxon>Euteleostomi</taxon>
        <taxon>Actinopterygii</taxon>
        <taxon>Neopterygii</taxon>
        <taxon>Teleostei</taxon>
        <taxon>Neoteleostei</taxon>
        <taxon>Acanthomorphata</taxon>
        <taxon>Eupercaria</taxon>
        <taxon>Centrarchiformes</taxon>
        <taxon>Terapontoidei</taxon>
        <taxon>Terapontidae</taxon>
        <taxon>Scortum</taxon>
    </lineage>
</organism>
<accession>A0ACB8WAM8</accession>
<dbReference type="EMBL" id="CM041543">
    <property type="protein sequence ID" value="KAI3363848.1"/>
    <property type="molecule type" value="Genomic_DNA"/>
</dbReference>
<evidence type="ECO:0000313" key="1">
    <source>
        <dbReference type="EMBL" id="KAI3363848.1"/>
    </source>
</evidence>
<comment type="caution">
    <text evidence="1">The sequence shown here is derived from an EMBL/GenBank/DDBJ whole genome shotgun (WGS) entry which is preliminary data.</text>
</comment>
<gene>
    <name evidence="1" type="ORF">L3Q82_001449</name>
</gene>
<sequence>MGSGGLCLRAVRSLYDRSRSLVRIAGNDVVLMASSGQDLQHVLERFAAKCEVAGMRISTSKSEAMILDRKRVAYPLSGDMAQEEARGMGQIEVSSEEESDYVLVFCPIVSRVGTDIEEALGNVHAGKPAVLMVMHHTFSHDHVVADSRRLVDDMKVPLTADFLFYEGRLLKSERNTIAFHDIQKFFGVTPFQVSGLRNIVTTVCICCSTVSCHQGHGPGRGD</sequence>
<protein>
    <submittedName>
        <fullName evidence="1">Uncharacterized protein</fullName>
    </submittedName>
</protein>